<dbReference type="Gene3D" id="3.30.710.10">
    <property type="entry name" value="Potassium Channel Kv1.1, Chain A"/>
    <property type="match status" value="1"/>
</dbReference>
<feature type="region of interest" description="Disordered" evidence="3">
    <location>
        <begin position="1"/>
        <end position="25"/>
    </location>
</feature>
<dbReference type="InterPro" id="IPR015915">
    <property type="entry name" value="Kelch-typ_b-propeller"/>
</dbReference>
<dbReference type="SMART" id="SM00225">
    <property type="entry name" value="BTB"/>
    <property type="match status" value="1"/>
</dbReference>
<gene>
    <name evidence="5" type="ORF">CYNAS_LOCUS12148</name>
</gene>
<proteinExistence type="predicted"/>
<evidence type="ECO:0000256" key="1">
    <source>
        <dbReference type="ARBA" id="ARBA00022441"/>
    </source>
</evidence>
<dbReference type="SUPFAM" id="SSF54695">
    <property type="entry name" value="POZ domain"/>
    <property type="match status" value="1"/>
</dbReference>
<dbReference type="Pfam" id="PF00651">
    <property type="entry name" value="BTB"/>
    <property type="match status" value="2"/>
</dbReference>
<dbReference type="PANTHER" id="PTHR45632">
    <property type="entry name" value="LD33804P"/>
    <property type="match status" value="1"/>
</dbReference>
<dbReference type="AlphaFoldDB" id="A0AA36GXW6"/>
<name>A0AA36GXW6_CYLNA</name>
<dbReference type="InterPro" id="IPR000210">
    <property type="entry name" value="BTB/POZ_dom"/>
</dbReference>
<dbReference type="SMART" id="SM00612">
    <property type="entry name" value="Kelch"/>
    <property type="match status" value="5"/>
</dbReference>
<comment type="caution">
    <text evidence="5">The sequence shown here is derived from an EMBL/GenBank/DDBJ whole genome shotgun (WGS) entry which is preliminary data.</text>
</comment>
<dbReference type="Gene3D" id="1.25.40.420">
    <property type="match status" value="1"/>
</dbReference>
<evidence type="ECO:0000256" key="3">
    <source>
        <dbReference type="SAM" id="MobiDB-lite"/>
    </source>
</evidence>
<dbReference type="SUPFAM" id="SSF117281">
    <property type="entry name" value="Kelch motif"/>
    <property type="match status" value="1"/>
</dbReference>
<dbReference type="Gene3D" id="2.120.10.80">
    <property type="entry name" value="Kelch-type beta propeller"/>
    <property type="match status" value="2"/>
</dbReference>
<feature type="domain" description="BTB" evidence="4">
    <location>
        <begin position="88"/>
        <end position="185"/>
    </location>
</feature>
<reference evidence="5" key="1">
    <citation type="submission" date="2023-07" db="EMBL/GenBank/DDBJ databases">
        <authorList>
            <consortium name="CYATHOMIX"/>
        </authorList>
    </citation>
    <scope>NUCLEOTIDE SEQUENCE</scope>
    <source>
        <strain evidence="5">N/A</strain>
    </source>
</reference>
<evidence type="ECO:0000259" key="4">
    <source>
        <dbReference type="PROSITE" id="PS50097"/>
    </source>
</evidence>
<sequence length="803" mass="89143">MPTNLSPVDESASSSTVVEPPSTKKADQITLVPKRVRCAVSMRADDTDKWGHDSLDEREDYQLVLRDSSIKNELLNRLNTFRCNRELCDIVLFVREREIFAHKVVLAAVSPALFDMFLTEDEEENGGSTGGSSENVHDPGQFTTTLTVAPSTKKPMAYFDFAQTDYECFEALVNFAYTSYLEISSKKVAELYKTAFALQMTPVVKACANFLADNLNLKNCIGIRRQANFNNDVYLMSKVDTFIQENFPKIVDDSVEFTQLPCIRTRIIVPAEDGRPIERVSVERGMSIAQSTLDYFNRLPHDRIEHSIETLIHKTTLLYFEDDFRLTDCADLDDKSSVGSCDIIQDYKKSGKDVAKAVTNGSMDASFNAPIQHRVTGAVPVRLNASRVPNVRYSSTESLKSLDSTDSDPQDTIETRLIAIHQTSSDYWVALCVLYRRLVVLSIQLTDDEDITKTKNNGGSVDPQKTALLSRLITCTGSQRRPLACMNGARCSIGASFVNGKIIVCGGYDRGECLKSVEEYDVMTGEWKQMHPMLEERGRFDSAVLNGLVYAIAGSNGNNDLKTAEVFNPKTNQWSPIPPLSKPRSHNGCATLDGFIFCVGGSCDQEVLKECERFDVSRQVWEPIAPMELARYQAGVVAWRGLIVACGGCDRWNCMDTVEAYDPKTNTWRMLPKLRTARRGCAVAVVRDTLYVIGGHDGQQSLSSVEVLDHPAAAWRPGLPLTTPRANTHAVVTAGNVIYAIGGFNGNQFLNTIELMDSELMGWRNWHLCDVAPLTEEEEDEPSSPAPKKPQDSNTKAKAVEVA</sequence>
<dbReference type="PANTHER" id="PTHR45632:SF3">
    <property type="entry name" value="KELCH-LIKE PROTEIN 32"/>
    <property type="match status" value="1"/>
</dbReference>
<dbReference type="Pfam" id="PF01344">
    <property type="entry name" value="Kelch_1"/>
    <property type="match status" value="6"/>
</dbReference>
<dbReference type="PROSITE" id="PS50097">
    <property type="entry name" value="BTB"/>
    <property type="match status" value="1"/>
</dbReference>
<feature type="region of interest" description="Disordered" evidence="3">
    <location>
        <begin position="774"/>
        <end position="803"/>
    </location>
</feature>
<dbReference type="EMBL" id="CATQJL010000223">
    <property type="protein sequence ID" value="CAJ0600165.1"/>
    <property type="molecule type" value="Genomic_DNA"/>
</dbReference>
<dbReference type="InterPro" id="IPR006652">
    <property type="entry name" value="Kelch_1"/>
</dbReference>
<keyword evidence="1" id="KW-0880">Kelch repeat</keyword>
<evidence type="ECO:0000313" key="6">
    <source>
        <dbReference type="Proteomes" id="UP001176961"/>
    </source>
</evidence>
<accession>A0AA36GXW6</accession>
<evidence type="ECO:0000313" key="5">
    <source>
        <dbReference type="EMBL" id="CAJ0600165.1"/>
    </source>
</evidence>
<dbReference type="Proteomes" id="UP001176961">
    <property type="component" value="Unassembled WGS sequence"/>
</dbReference>
<keyword evidence="6" id="KW-1185">Reference proteome</keyword>
<feature type="compositionally biased region" description="Polar residues" evidence="3">
    <location>
        <begin position="1"/>
        <end position="17"/>
    </location>
</feature>
<organism evidence="5 6">
    <name type="scientific">Cylicocyclus nassatus</name>
    <name type="common">Nematode worm</name>
    <dbReference type="NCBI Taxonomy" id="53992"/>
    <lineage>
        <taxon>Eukaryota</taxon>
        <taxon>Metazoa</taxon>
        <taxon>Ecdysozoa</taxon>
        <taxon>Nematoda</taxon>
        <taxon>Chromadorea</taxon>
        <taxon>Rhabditida</taxon>
        <taxon>Rhabditina</taxon>
        <taxon>Rhabditomorpha</taxon>
        <taxon>Strongyloidea</taxon>
        <taxon>Strongylidae</taxon>
        <taxon>Cylicocyclus</taxon>
    </lineage>
</organism>
<protein>
    <recommendedName>
        <fullName evidence="4">BTB domain-containing protein</fullName>
    </recommendedName>
</protein>
<dbReference type="InterPro" id="IPR011333">
    <property type="entry name" value="SKP1/BTB/POZ_sf"/>
</dbReference>
<keyword evidence="2" id="KW-0677">Repeat</keyword>
<evidence type="ECO:0000256" key="2">
    <source>
        <dbReference type="ARBA" id="ARBA00022737"/>
    </source>
</evidence>